<dbReference type="EMBL" id="JASCZI010211814">
    <property type="protein sequence ID" value="MED6196888.1"/>
    <property type="molecule type" value="Genomic_DNA"/>
</dbReference>
<name>A0ABU6XIU7_9FABA</name>
<proteinExistence type="predicted"/>
<evidence type="ECO:0000313" key="1">
    <source>
        <dbReference type="EMBL" id="MED6196888.1"/>
    </source>
</evidence>
<evidence type="ECO:0000313" key="2">
    <source>
        <dbReference type="Proteomes" id="UP001341840"/>
    </source>
</evidence>
<reference evidence="1 2" key="1">
    <citation type="journal article" date="2023" name="Plants (Basel)">
        <title>Bridging the Gap: Combining Genomics and Transcriptomics Approaches to Understand Stylosanthes scabra, an Orphan Legume from the Brazilian Caatinga.</title>
        <authorList>
            <person name="Ferreira-Neto J.R.C."/>
            <person name="da Silva M.D."/>
            <person name="Binneck E."/>
            <person name="de Melo N.F."/>
            <person name="da Silva R.H."/>
            <person name="de Melo A.L.T.M."/>
            <person name="Pandolfi V."/>
            <person name="Bustamante F.O."/>
            <person name="Brasileiro-Vidal A.C."/>
            <person name="Benko-Iseppon A.M."/>
        </authorList>
    </citation>
    <scope>NUCLEOTIDE SEQUENCE [LARGE SCALE GENOMIC DNA]</scope>
    <source>
        <tissue evidence="1">Leaves</tissue>
    </source>
</reference>
<sequence>MTRSIVFPKYQCLYRTENPVVWDSHSYLFTCFSDAGAMGMVRSYERGRRSHSKLEDALGVMGMEGCAWMLKWGGGTAFARLSLESRYGLRLIKTLLESTLNWTETKSHFQTSQRIDYTPLESTLLRATLISTISKSHESTLKGSGVDS</sequence>
<dbReference type="Proteomes" id="UP001341840">
    <property type="component" value="Unassembled WGS sequence"/>
</dbReference>
<protein>
    <submittedName>
        <fullName evidence="1">Uncharacterized protein</fullName>
    </submittedName>
</protein>
<organism evidence="1 2">
    <name type="scientific">Stylosanthes scabra</name>
    <dbReference type="NCBI Taxonomy" id="79078"/>
    <lineage>
        <taxon>Eukaryota</taxon>
        <taxon>Viridiplantae</taxon>
        <taxon>Streptophyta</taxon>
        <taxon>Embryophyta</taxon>
        <taxon>Tracheophyta</taxon>
        <taxon>Spermatophyta</taxon>
        <taxon>Magnoliopsida</taxon>
        <taxon>eudicotyledons</taxon>
        <taxon>Gunneridae</taxon>
        <taxon>Pentapetalae</taxon>
        <taxon>rosids</taxon>
        <taxon>fabids</taxon>
        <taxon>Fabales</taxon>
        <taxon>Fabaceae</taxon>
        <taxon>Papilionoideae</taxon>
        <taxon>50 kb inversion clade</taxon>
        <taxon>dalbergioids sensu lato</taxon>
        <taxon>Dalbergieae</taxon>
        <taxon>Pterocarpus clade</taxon>
        <taxon>Stylosanthes</taxon>
    </lineage>
</organism>
<keyword evidence="2" id="KW-1185">Reference proteome</keyword>
<comment type="caution">
    <text evidence="1">The sequence shown here is derived from an EMBL/GenBank/DDBJ whole genome shotgun (WGS) entry which is preliminary data.</text>
</comment>
<gene>
    <name evidence="1" type="ORF">PIB30_051549</name>
</gene>
<accession>A0ABU6XIU7</accession>